<evidence type="ECO:0000313" key="3">
    <source>
        <dbReference type="Proteomes" id="UP000663828"/>
    </source>
</evidence>
<name>A0A815Z6K7_ADIRI</name>
<accession>A0A815Z6K7</accession>
<dbReference type="AlphaFoldDB" id="A0A815Z6K7"/>
<comment type="caution">
    <text evidence="2">The sequence shown here is derived from an EMBL/GenBank/DDBJ whole genome shotgun (WGS) entry which is preliminary data.</text>
</comment>
<protein>
    <submittedName>
        <fullName evidence="2">Uncharacterized protein</fullName>
    </submittedName>
</protein>
<keyword evidence="1" id="KW-0472">Membrane</keyword>
<keyword evidence="1" id="KW-1133">Transmembrane helix</keyword>
<dbReference type="Proteomes" id="UP000663828">
    <property type="component" value="Unassembled WGS sequence"/>
</dbReference>
<organism evidence="2 3">
    <name type="scientific">Adineta ricciae</name>
    <name type="common">Rotifer</name>
    <dbReference type="NCBI Taxonomy" id="249248"/>
    <lineage>
        <taxon>Eukaryota</taxon>
        <taxon>Metazoa</taxon>
        <taxon>Spiralia</taxon>
        <taxon>Gnathifera</taxon>
        <taxon>Rotifera</taxon>
        <taxon>Eurotatoria</taxon>
        <taxon>Bdelloidea</taxon>
        <taxon>Adinetida</taxon>
        <taxon>Adinetidae</taxon>
        <taxon>Adineta</taxon>
    </lineage>
</organism>
<keyword evidence="1" id="KW-0812">Transmembrane</keyword>
<feature type="transmembrane region" description="Helical" evidence="1">
    <location>
        <begin position="99"/>
        <end position="121"/>
    </location>
</feature>
<sequence>MVVGVICSPELIYRRMVVDTTDETNWCVFTLNADQPNISVCSIMIIIVIGQMIQKTVVKVDSIGQASSINLSLTPMNTNFMSKLAENGIIVQIAKHKHLLVAPILLAIFAVPRLVFAFVFVCSKLDRFPFLTLPSYLIGFLPSMSLFFALISPSKVYRDACLTFIKLFIHGCVRN</sequence>
<reference evidence="2" key="1">
    <citation type="submission" date="2021-02" db="EMBL/GenBank/DDBJ databases">
        <authorList>
            <person name="Nowell W R."/>
        </authorList>
    </citation>
    <scope>NUCLEOTIDE SEQUENCE</scope>
</reference>
<keyword evidence="3" id="KW-1185">Reference proteome</keyword>
<evidence type="ECO:0000256" key="1">
    <source>
        <dbReference type="SAM" id="Phobius"/>
    </source>
</evidence>
<gene>
    <name evidence="2" type="ORF">XAT740_LOCUS45322</name>
</gene>
<proteinExistence type="predicted"/>
<dbReference type="EMBL" id="CAJNOR010005896">
    <property type="protein sequence ID" value="CAF1579309.1"/>
    <property type="molecule type" value="Genomic_DNA"/>
</dbReference>
<evidence type="ECO:0000313" key="2">
    <source>
        <dbReference type="EMBL" id="CAF1579309.1"/>
    </source>
</evidence>
<feature type="transmembrane region" description="Helical" evidence="1">
    <location>
        <begin position="133"/>
        <end position="151"/>
    </location>
</feature>